<dbReference type="AlphaFoldDB" id="A0A5B7F636"/>
<feature type="region of interest" description="Disordered" evidence="1">
    <location>
        <begin position="31"/>
        <end position="61"/>
    </location>
</feature>
<sequence length="108" mass="11988">MVIGNILRHTTTPTCNMARNSAISCSVSLNSAHQDVRRDENNRRSRRPQVTRFSQAGCEAPGRSTLETAAVGVQNVFTDGKTTLNEARDISGSLEAHVHAPKREMWRR</sequence>
<gene>
    <name evidence="2" type="ORF">E2C01_033607</name>
</gene>
<evidence type="ECO:0000256" key="1">
    <source>
        <dbReference type="SAM" id="MobiDB-lite"/>
    </source>
</evidence>
<evidence type="ECO:0000313" key="3">
    <source>
        <dbReference type="Proteomes" id="UP000324222"/>
    </source>
</evidence>
<comment type="caution">
    <text evidence="2">The sequence shown here is derived from an EMBL/GenBank/DDBJ whole genome shotgun (WGS) entry which is preliminary data.</text>
</comment>
<evidence type="ECO:0000313" key="2">
    <source>
        <dbReference type="EMBL" id="MPC40054.1"/>
    </source>
</evidence>
<dbReference type="Proteomes" id="UP000324222">
    <property type="component" value="Unassembled WGS sequence"/>
</dbReference>
<keyword evidence="3" id="KW-1185">Reference proteome</keyword>
<accession>A0A5B7F636</accession>
<organism evidence="2 3">
    <name type="scientific">Portunus trituberculatus</name>
    <name type="common">Swimming crab</name>
    <name type="synonym">Neptunus trituberculatus</name>
    <dbReference type="NCBI Taxonomy" id="210409"/>
    <lineage>
        <taxon>Eukaryota</taxon>
        <taxon>Metazoa</taxon>
        <taxon>Ecdysozoa</taxon>
        <taxon>Arthropoda</taxon>
        <taxon>Crustacea</taxon>
        <taxon>Multicrustacea</taxon>
        <taxon>Malacostraca</taxon>
        <taxon>Eumalacostraca</taxon>
        <taxon>Eucarida</taxon>
        <taxon>Decapoda</taxon>
        <taxon>Pleocyemata</taxon>
        <taxon>Brachyura</taxon>
        <taxon>Eubrachyura</taxon>
        <taxon>Portunoidea</taxon>
        <taxon>Portunidae</taxon>
        <taxon>Portuninae</taxon>
        <taxon>Portunus</taxon>
    </lineage>
</organism>
<feature type="compositionally biased region" description="Basic and acidic residues" evidence="1">
    <location>
        <begin position="34"/>
        <end position="43"/>
    </location>
</feature>
<dbReference type="EMBL" id="VSRR010004562">
    <property type="protein sequence ID" value="MPC40054.1"/>
    <property type="molecule type" value="Genomic_DNA"/>
</dbReference>
<name>A0A5B7F636_PORTR</name>
<proteinExistence type="predicted"/>
<protein>
    <submittedName>
        <fullName evidence="2">Uncharacterized protein</fullName>
    </submittedName>
</protein>
<reference evidence="2 3" key="1">
    <citation type="submission" date="2019-05" db="EMBL/GenBank/DDBJ databases">
        <title>Another draft genome of Portunus trituberculatus and its Hox gene families provides insights of decapod evolution.</title>
        <authorList>
            <person name="Jeong J.-H."/>
            <person name="Song I."/>
            <person name="Kim S."/>
            <person name="Choi T."/>
            <person name="Kim D."/>
            <person name="Ryu S."/>
            <person name="Kim W."/>
        </authorList>
    </citation>
    <scope>NUCLEOTIDE SEQUENCE [LARGE SCALE GENOMIC DNA]</scope>
    <source>
        <tissue evidence="2">Muscle</tissue>
    </source>
</reference>